<sequence>MESTEDFIRAINLDKLLEFFFMRIRFNIQLFLWLERGLPHELESGYSNVYSISKFKERNLTEGCMLWEYILIRLKLVQNLIYGLAYIVLLNYNDTLLNFYK</sequence>
<organism evidence="1 2">
    <name type="scientific">Elizabethkingia ursingii</name>
    <dbReference type="NCBI Taxonomy" id="1756150"/>
    <lineage>
        <taxon>Bacteria</taxon>
        <taxon>Pseudomonadati</taxon>
        <taxon>Bacteroidota</taxon>
        <taxon>Flavobacteriia</taxon>
        <taxon>Flavobacteriales</taxon>
        <taxon>Weeksellaceae</taxon>
        <taxon>Elizabethkingia</taxon>
    </lineage>
</organism>
<accession>A0ABX3N6F8</accession>
<evidence type="ECO:0000313" key="2">
    <source>
        <dbReference type="Proteomes" id="UP000190016"/>
    </source>
</evidence>
<protein>
    <submittedName>
        <fullName evidence="1">Uncharacterized protein</fullName>
    </submittedName>
</protein>
<proteinExistence type="predicted"/>
<evidence type="ECO:0000313" key="1">
    <source>
        <dbReference type="EMBL" id="OPB87018.1"/>
    </source>
</evidence>
<reference evidence="1 2" key="1">
    <citation type="submission" date="2016-07" db="EMBL/GenBank/DDBJ databases">
        <title>Revisiting the Taxonomy of the Elizabethkingia Genus based on Whole-Genome Sequencing, Optical Mapping, and MALDI-TOF.</title>
        <authorList>
            <person name="Nicholson A.C."/>
        </authorList>
    </citation>
    <scope>NUCLEOTIDE SEQUENCE [LARGE SCALE GENOMIC DNA]</scope>
    <source>
        <strain evidence="1 2">C1558</strain>
    </source>
</reference>
<gene>
    <name evidence="1" type="ORF">BB021_10930</name>
</gene>
<comment type="caution">
    <text evidence="1">The sequence shown here is derived from an EMBL/GenBank/DDBJ whole genome shotgun (WGS) entry which is preliminary data.</text>
</comment>
<keyword evidence="2" id="KW-1185">Reference proteome</keyword>
<dbReference type="Proteomes" id="UP000190016">
    <property type="component" value="Unassembled WGS sequence"/>
</dbReference>
<dbReference type="EMBL" id="MBDS01000017">
    <property type="protein sequence ID" value="OPB87018.1"/>
    <property type="molecule type" value="Genomic_DNA"/>
</dbReference>
<name>A0ABX3N6F8_9FLAO</name>